<dbReference type="SMART" id="SM00947">
    <property type="entry name" value="Pro_CA"/>
    <property type="match status" value="1"/>
</dbReference>
<dbReference type="GO" id="GO:0034599">
    <property type="term" value="P:cellular response to oxidative stress"/>
    <property type="evidence" value="ECO:0007669"/>
    <property type="project" value="TreeGrafter"/>
</dbReference>
<reference evidence="10 11" key="1">
    <citation type="journal article" date="2018" name="MBio">
        <title>Comparative Genomics Reveals the Core Gene Toolbox for the Fungus-Insect Symbiosis.</title>
        <authorList>
            <person name="Wang Y."/>
            <person name="Stata M."/>
            <person name="Wang W."/>
            <person name="Stajich J.E."/>
            <person name="White M.M."/>
            <person name="Moncalvo J.M."/>
        </authorList>
    </citation>
    <scope>NUCLEOTIDE SEQUENCE [LARGE SCALE GENOMIC DNA]</scope>
    <source>
        <strain evidence="10 11">AUS-77-4</strain>
    </source>
</reference>
<dbReference type="PANTHER" id="PTHR11002">
    <property type="entry name" value="CARBONIC ANHYDRASE"/>
    <property type="match status" value="1"/>
</dbReference>
<dbReference type="Proteomes" id="UP000245699">
    <property type="component" value="Unassembled WGS sequence"/>
</dbReference>
<dbReference type="PANTHER" id="PTHR11002:SF76">
    <property type="entry name" value="CARBONIC ANHYDRASE"/>
    <property type="match status" value="1"/>
</dbReference>
<feature type="binding site" evidence="7">
    <location>
        <position position="154"/>
    </location>
    <ligand>
        <name>Zn(2+)</name>
        <dbReference type="ChEBI" id="CHEBI:29105"/>
    </ligand>
</feature>
<evidence type="ECO:0000313" key="10">
    <source>
        <dbReference type="EMBL" id="PVU91544.1"/>
    </source>
</evidence>
<dbReference type="OrthoDB" id="10248475at2759"/>
<evidence type="ECO:0000256" key="5">
    <source>
        <dbReference type="ARBA" id="ARBA00023239"/>
    </source>
</evidence>
<feature type="binding site" evidence="7">
    <location>
        <position position="100"/>
    </location>
    <ligand>
        <name>Zn(2+)</name>
        <dbReference type="ChEBI" id="CHEBI:29105"/>
    </ligand>
</feature>
<dbReference type="EMBL" id="MBFT01000411">
    <property type="protein sequence ID" value="PVU91544.1"/>
    <property type="molecule type" value="Genomic_DNA"/>
</dbReference>
<comment type="function">
    <text evidence="8">Reversible hydration of carbon dioxide.</text>
</comment>
<evidence type="ECO:0000256" key="9">
    <source>
        <dbReference type="SAM" id="SignalP"/>
    </source>
</evidence>
<dbReference type="InterPro" id="IPR036874">
    <property type="entry name" value="Carbonic_anhydrase_sf"/>
</dbReference>
<comment type="caution">
    <text evidence="10">The sequence shown here is derived from an EMBL/GenBank/DDBJ whole genome shotgun (WGS) entry which is preliminary data.</text>
</comment>
<keyword evidence="11" id="KW-1185">Reference proteome</keyword>
<sequence length="254" mass="28275">MVSIKSFLSIVAIATIFSEVSAAPRHRHRHRHGHVHAVGKHHLTPQEVQTMVPAGEHTLPELVLKYNKIWSKDNLSFDPNYFKNFTGGQYPGFTWIGCSDSRVASDTLSETLPGQIFTHRNIANGVSEDDANSLAVLQYTIDELKVQDIVISGHTYCGGINAAMNATAFDGPIAKWIKPIADLYEANRDQIDALSPGYERNYALGKLNVKRVVDIVGNLEMVKKAREGGQPVRIHGWMYHMETGLIEDLKITNE</sequence>
<evidence type="ECO:0000256" key="3">
    <source>
        <dbReference type="ARBA" id="ARBA00022723"/>
    </source>
</evidence>
<dbReference type="STRING" id="61424.A0A2T9YGY8"/>
<dbReference type="GO" id="GO:0004089">
    <property type="term" value="F:carbonate dehydratase activity"/>
    <property type="evidence" value="ECO:0007669"/>
    <property type="project" value="UniProtKB-UniRule"/>
</dbReference>
<dbReference type="InterPro" id="IPR001765">
    <property type="entry name" value="Carbonic_anhydrase"/>
</dbReference>
<dbReference type="GO" id="GO:0071244">
    <property type="term" value="P:cellular response to carbon dioxide"/>
    <property type="evidence" value="ECO:0007669"/>
    <property type="project" value="TreeGrafter"/>
</dbReference>
<keyword evidence="4 7" id="KW-0862">Zinc</keyword>
<dbReference type="EC" id="4.2.1.1" evidence="2 8"/>
<evidence type="ECO:0000313" key="11">
    <source>
        <dbReference type="Proteomes" id="UP000245699"/>
    </source>
</evidence>
<dbReference type="SUPFAM" id="SSF53056">
    <property type="entry name" value="beta-carbonic anhydrase, cab"/>
    <property type="match status" value="1"/>
</dbReference>
<evidence type="ECO:0000256" key="2">
    <source>
        <dbReference type="ARBA" id="ARBA00012925"/>
    </source>
</evidence>
<keyword evidence="5 8" id="KW-0456">Lyase</keyword>
<feature type="binding site" evidence="7">
    <location>
        <position position="157"/>
    </location>
    <ligand>
        <name>Zn(2+)</name>
        <dbReference type="ChEBI" id="CHEBI:29105"/>
    </ligand>
</feature>
<feature type="binding site" evidence="7">
    <location>
        <position position="98"/>
    </location>
    <ligand>
        <name>Zn(2+)</name>
        <dbReference type="ChEBI" id="CHEBI:29105"/>
    </ligand>
</feature>
<comment type="similarity">
    <text evidence="1 8">Belongs to the beta-class carbonic anhydrase family.</text>
</comment>
<dbReference type="Pfam" id="PF00484">
    <property type="entry name" value="Pro_CA"/>
    <property type="match status" value="1"/>
</dbReference>
<comment type="catalytic activity">
    <reaction evidence="6 8">
        <text>hydrogencarbonate + H(+) = CO2 + H2O</text>
        <dbReference type="Rhea" id="RHEA:10748"/>
        <dbReference type="ChEBI" id="CHEBI:15377"/>
        <dbReference type="ChEBI" id="CHEBI:15378"/>
        <dbReference type="ChEBI" id="CHEBI:16526"/>
        <dbReference type="ChEBI" id="CHEBI:17544"/>
        <dbReference type="EC" id="4.2.1.1"/>
    </reaction>
</comment>
<keyword evidence="3 7" id="KW-0479">Metal-binding</keyword>
<dbReference type="Gene3D" id="3.40.1050.10">
    <property type="entry name" value="Carbonic anhydrase"/>
    <property type="match status" value="1"/>
</dbReference>
<keyword evidence="9" id="KW-0732">Signal</keyword>
<accession>A0A2T9YGY8</accession>
<dbReference type="GO" id="GO:0008270">
    <property type="term" value="F:zinc ion binding"/>
    <property type="evidence" value="ECO:0007669"/>
    <property type="project" value="UniProtKB-UniRule"/>
</dbReference>
<evidence type="ECO:0000256" key="7">
    <source>
        <dbReference type="PIRSR" id="PIRSR601765-1"/>
    </source>
</evidence>
<feature type="chain" id="PRO_5015539561" description="Carbonic anhydrase" evidence="9">
    <location>
        <begin position="23"/>
        <end position="254"/>
    </location>
</feature>
<gene>
    <name evidence="10" type="ORF">BB559_004078</name>
</gene>
<dbReference type="AlphaFoldDB" id="A0A2T9YGY8"/>
<evidence type="ECO:0000256" key="1">
    <source>
        <dbReference type="ARBA" id="ARBA00006217"/>
    </source>
</evidence>
<proteinExistence type="inferred from homology"/>
<evidence type="ECO:0000256" key="8">
    <source>
        <dbReference type="RuleBase" id="RU003956"/>
    </source>
</evidence>
<evidence type="ECO:0000256" key="6">
    <source>
        <dbReference type="ARBA" id="ARBA00048348"/>
    </source>
</evidence>
<comment type="cofactor">
    <cofactor evidence="7">
        <name>Zn(2+)</name>
        <dbReference type="ChEBI" id="CHEBI:29105"/>
    </cofactor>
    <text evidence="7">Binds 1 zinc ion per subunit.</text>
</comment>
<evidence type="ECO:0000256" key="4">
    <source>
        <dbReference type="ARBA" id="ARBA00022833"/>
    </source>
</evidence>
<name>A0A2T9YGY8_9FUNG</name>
<organism evidence="10 11">
    <name type="scientific">Furculomyces boomerangus</name>
    <dbReference type="NCBI Taxonomy" id="61424"/>
    <lineage>
        <taxon>Eukaryota</taxon>
        <taxon>Fungi</taxon>
        <taxon>Fungi incertae sedis</taxon>
        <taxon>Zoopagomycota</taxon>
        <taxon>Kickxellomycotina</taxon>
        <taxon>Harpellomycetes</taxon>
        <taxon>Harpellales</taxon>
        <taxon>Harpellaceae</taxon>
        <taxon>Furculomyces</taxon>
    </lineage>
</organism>
<feature type="signal peptide" evidence="9">
    <location>
        <begin position="1"/>
        <end position="22"/>
    </location>
</feature>
<protein>
    <recommendedName>
        <fullName evidence="2 8">Carbonic anhydrase</fullName>
        <ecNumber evidence="2 8">4.2.1.1</ecNumber>
    </recommendedName>
    <alternativeName>
        <fullName evidence="8">Carbonate dehydratase</fullName>
    </alternativeName>
</protein>